<accession>A0ABQ4V236</accession>
<organism evidence="2 3">
    <name type="scientific">Methylorubrum suomiense</name>
    <dbReference type="NCBI Taxonomy" id="144191"/>
    <lineage>
        <taxon>Bacteria</taxon>
        <taxon>Pseudomonadati</taxon>
        <taxon>Pseudomonadota</taxon>
        <taxon>Alphaproteobacteria</taxon>
        <taxon>Hyphomicrobiales</taxon>
        <taxon>Methylobacteriaceae</taxon>
        <taxon>Methylorubrum</taxon>
    </lineage>
</organism>
<name>A0ABQ4V236_9HYPH</name>
<sequence>MGFLSRILGRERRDAPPQAVGASDPFLTQFLGFGRASGWGAPEQALSQLGVAARCTSLIAESLAALPLTVFELHEDGGREEARSHPLTAVLNDAANDRMPAFHLREALARDVLMGGNGYAHAIRDGRGRVAALDFMPARMVSVEQLSSGRLRYRWTHPTRGTLVLLEEEVAHLRYASRDGMLGVSPLAWAHGAVGLAMAQSELAQSQVDRGFVPDISFETDTDFGVDEARSNAAFNRLKRQITERIQRSRTEIAPLLLEAGIKAKSLATSGREAQFHESRIAGLEDVARIYGVPLSVVGLGNPSSYGSLKEEGAALVRNCLAPWAARIEGTLNLALLSAEGRRRYRIEHDLSGLLRGSLQERMTAWKDGVGNSIFSVEECRRWEGLSSRPPNGEVLIRPLNMGESGNPAQEVPTPS</sequence>
<reference evidence="2" key="1">
    <citation type="journal article" date="2021" name="Front. Microbiol.">
        <title>Comprehensive Comparative Genomics and Phenotyping of Methylobacterium Species.</title>
        <authorList>
            <person name="Alessa O."/>
            <person name="Ogura Y."/>
            <person name="Fujitani Y."/>
            <person name="Takami H."/>
            <person name="Hayashi T."/>
            <person name="Sahin N."/>
            <person name="Tani A."/>
        </authorList>
    </citation>
    <scope>NUCLEOTIDE SEQUENCE</scope>
    <source>
        <strain evidence="2">DSM 14458</strain>
    </source>
</reference>
<evidence type="ECO:0000313" key="3">
    <source>
        <dbReference type="Proteomes" id="UP001055093"/>
    </source>
</evidence>
<dbReference type="Proteomes" id="UP001055093">
    <property type="component" value="Unassembled WGS sequence"/>
</dbReference>
<evidence type="ECO:0000313" key="2">
    <source>
        <dbReference type="EMBL" id="GJE78646.1"/>
    </source>
</evidence>
<dbReference type="Gene3D" id="1.20.1270.210">
    <property type="match status" value="1"/>
</dbReference>
<dbReference type="Pfam" id="PF04860">
    <property type="entry name" value="Phage_portal"/>
    <property type="match status" value="1"/>
</dbReference>
<reference evidence="2" key="2">
    <citation type="submission" date="2021-08" db="EMBL/GenBank/DDBJ databases">
        <authorList>
            <person name="Tani A."/>
            <person name="Ola A."/>
            <person name="Ogura Y."/>
            <person name="Katsura K."/>
            <person name="Hayashi T."/>
        </authorList>
    </citation>
    <scope>NUCLEOTIDE SEQUENCE</scope>
    <source>
        <strain evidence="2">DSM 14458</strain>
    </source>
</reference>
<dbReference type="Gene3D" id="3.30.1120.70">
    <property type="match status" value="1"/>
</dbReference>
<comment type="caution">
    <text evidence="2">The sequence shown here is derived from an EMBL/GenBank/DDBJ whole genome shotgun (WGS) entry which is preliminary data.</text>
</comment>
<evidence type="ECO:0000256" key="1">
    <source>
        <dbReference type="SAM" id="MobiDB-lite"/>
    </source>
</evidence>
<dbReference type="Gene3D" id="3.40.140.120">
    <property type="match status" value="1"/>
</dbReference>
<dbReference type="NCBIfam" id="TIGR01537">
    <property type="entry name" value="portal_HK97"/>
    <property type="match status" value="1"/>
</dbReference>
<dbReference type="EMBL" id="BPRE01000033">
    <property type="protein sequence ID" value="GJE78646.1"/>
    <property type="molecule type" value="Genomic_DNA"/>
</dbReference>
<gene>
    <name evidence="2" type="ORF">BGCPKDLD_5264</name>
</gene>
<proteinExistence type="predicted"/>
<dbReference type="InterPro" id="IPR006944">
    <property type="entry name" value="Phage/GTA_portal"/>
</dbReference>
<evidence type="ECO:0008006" key="4">
    <source>
        <dbReference type="Google" id="ProtNLM"/>
    </source>
</evidence>
<feature type="region of interest" description="Disordered" evidence="1">
    <location>
        <begin position="394"/>
        <end position="416"/>
    </location>
</feature>
<dbReference type="RefSeq" id="WP_238308945.1">
    <property type="nucleotide sequence ID" value="NZ_BPRE01000033.1"/>
</dbReference>
<dbReference type="InterPro" id="IPR006427">
    <property type="entry name" value="Portal_HK97"/>
</dbReference>
<keyword evidence="3" id="KW-1185">Reference proteome</keyword>
<protein>
    <recommendedName>
        <fullName evidence="4">Phage portal protein, HK97 family</fullName>
    </recommendedName>
</protein>